<organism evidence="1">
    <name type="scientific">Rhizophora mucronata</name>
    <name type="common">Asiatic mangrove</name>
    <dbReference type="NCBI Taxonomy" id="61149"/>
    <lineage>
        <taxon>Eukaryota</taxon>
        <taxon>Viridiplantae</taxon>
        <taxon>Streptophyta</taxon>
        <taxon>Embryophyta</taxon>
        <taxon>Tracheophyta</taxon>
        <taxon>Spermatophyta</taxon>
        <taxon>Magnoliopsida</taxon>
        <taxon>eudicotyledons</taxon>
        <taxon>Gunneridae</taxon>
        <taxon>Pentapetalae</taxon>
        <taxon>rosids</taxon>
        <taxon>fabids</taxon>
        <taxon>Malpighiales</taxon>
        <taxon>Rhizophoraceae</taxon>
        <taxon>Rhizophora</taxon>
    </lineage>
</organism>
<proteinExistence type="predicted"/>
<sequence>MFIVVLFPLRRCRPFVFSCVFKLFKINWGNCCLTCRTSI</sequence>
<reference evidence="1" key="1">
    <citation type="submission" date="2018-02" db="EMBL/GenBank/DDBJ databases">
        <title>Rhizophora mucronata_Transcriptome.</title>
        <authorList>
            <person name="Meera S.P."/>
            <person name="Sreeshan A."/>
            <person name="Augustine A."/>
        </authorList>
    </citation>
    <scope>NUCLEOTIDE SEQUENCE</scope>
    <source>
        <tissue evidence="1">Leaf</tissue>
    </source>
</reference>
<dbReference type="EMBL" id="GGEC01030729">
    <property type="protein sequence ID" value="MBX11213.1"/>
    <property type="molecule type" value="Transcribed_RNA"/>
</dbReference>
<evidence type="ECO:0000313" key="1">
    <source>
        <dbReference type="EMBL" id="MBX11213.1"/>
    </source>
</evidence>
<accession>A0A2P2KZQ4</accession>
<dbReference type="AlphaFoldDB" id="A0A2P2KZQ4"/>
<protein>
    <submittedName>
        <fullName evidence="1">Uncharacterized protein</fullName>
    </submittedName>
</protein>
<name>A0A2P2KZQ4_RHIMU</name>